<keyword evidence="1" id="KW-1015">Disulfide bond</keyword>
<dbReference type="SUPFAM" id="SSF57184">
    <property type="entry name" value="Growth factor receptor domain"/>
    <property type="match status" value="2"/>
</dbReference>
<dbReference type="STRING" id="905079.L1I842"/>
<feature type="repeat" description="TNFR-Cys" evidence="1">
    <location>
        <begin position="255"/>
        <end position="294"/>
    </location>
</feature>
<evidence type="ECO:0000313" key="5">
    <source>
        <dbReference type="Proteomes" id="UP000011087"/>
    </source>
</evidence>
<organism evidence="3">
    <name type="scientific">Guillardia theta (strain CCMP2712)</name>
    <name type="common">Cryptophyte</name>
    <dbReference type="NCBI Taxonomy" id="905079"/>
    <lineage>
        <taxon>Eukaryota</taxon>
        <taxon>Cryptophyceae</taxon>
        <taxon>Pyrenomonadales</taxon>
        <taxon>Geminigeraceae</taxon>
        <taxon>Guillardia</taxon>
    </lineage>
</organism>
<feature type="disulfide bond" evidence="1">
    <location>
        <begin position="273"/>
        <end position="286"/>
    </location>
</feature>
<dbReference type="EMBL" id="JH993202">
    <property type="protein sequence ID" value="EKX32247.1"/>
    <property type="molecule type" value="Genomic_DNA"/>
</dbReference>
<dbReference type="PROSITE" id="PS00652">
    <property type="entry name" value="TNFR_NGFR_1"/>
    <property type="match status" value="1"/>
</dbReference>
<reference evidence="4" key="3">
    <citation type="submission" date="2016-03" db="UniProtKB">
        <authorList>
            <consortium name="EnsemblProtists"/>
        </authorList>
    </citation>
    <scope>IDENTIFICATION</scope>
</reference>
<protein>
    <recommendedName>
        <fullName evidence="2">TNFR-Cys domain-containing protein</fullName>
    </recommendedName>
</protein>
<proteinExistence type="predicted"/>
<dbReference type="GeneID" id="17288983"/>
<dbReference type="HOGENOM" id="CLU_070734_0_0_1"/>
<accession>L1I842</accession>
<evidence type="ECO:0000313" key="4">
    <source>
        <dbReference type="EnsemblProtists" id="EKX32247"/>
    </source>
</evidence>
<dbReference type="OrthoDB" id="4062651at2759"/>
<feature type="disulfide bond" evidence="1">
    <location>
        <begin position="276"/>
        <end position="294"/>
    </location>
</feature>
<feature type="non-terminal residue" evidence="3">
    <location>
        <position position="1"/>
    </location>
</feature>
<evidence type="ECO:0000313" key="3">
    <source>
        <dbReference type="EMBL" id="EKX32247.1"/>
    </source>
</evidence>
<evidence type="ECO:0000259" key="2">
    <source>
        <dbReference type="PROSITE" id="PS50050"/>
    </source>
</evidence>
<dbReference type="SMART" id="SM01411">
    <property type="entry name" value="Ephrin_rec_like"/>
    <property type="match status" value="5"/>
</dbReference>
<dbReference type="PANTHER" id="PTHR46967">
    <property type="entry name" value="INSULIN-LIKE GROWTH FACTOR BINDING PROTEIN,N-TERMINAL"/>
    <property type="match status" value="1"/>
</dbReference>
<feature type="domain" description="TNFR-Cys" evidence="2">
    <location>
        <begin position="255"/>
        <end position="294"/>
    </location>
</feature>
<comment type="caution">
    <text evidence="1">Lacks conserved residue(s) required for the propagation of feature annotation.</text>
</comment>
<dbReference type="EnsemblProtists" id="EKX32247">
    <property type="protein sequence ID" value="EKX32247"/>
    <property type="gene ID" value="GUITHDRAFT_54881"/>
</dbReference>
<dbReference type="Gene3D" id="2.10.50.10">
    <property type="entry name" value="Tumor Necrosis Factor Receptor, subunit A, domain 2"/>
    <property type="match status" value="2"/>
</dbReference>
<feature type="non-terminal residue" evidence="3">
    <location>
        <position position="346"/>
    </location>
</feature>
<sequence>KCNAGYAGTNGVCTACNGGTFSPVRGLTACLSCTSGTNFSSTVGATTCTACNTTCPAGSYKSGTFGNATGLTKCYDCTQGVNYANNIGSTECKSCSTTPCPTNNVKNANCQVNADRTCKSCPTFSYVASDNCVCNDGYGGDANTGQCTICDAGKFSNSTYTTCEACPTDAYSAQGSGSCSPCRSTQACNSNEISSNTCDQTTGRYCTTCRIDKTALNNVCVCKPGYYYNSSSSLECIACPAGQYQDVANMTTCKACPDGSFSMESGRSTCTTCTKCAAGTYFKANCTSTADVQCDNCAAGNSSHYGAMKQSDCFMCPPGTISTSAGQTCSPCATGTYNPFYGQTAC</sequence>
<dbReference type="RefSeq" id="XP_005819227.1">
    <property type="nucleotide sequence ID" value="XM_005819170.1"/>
</dbReference>
<gene>
    <name evidence="3" type="ORF">GUITHDRAFT_54881</name>
</gene>
<dbReference type="PANTHER" id="PTHR46967:SF2">
    <property type="entry name" value="SUSHI, VON WILLEBRAND FACTOR TYPE A, EGF AND PENTRAXIN DOMAIN-CONTAINING PROTEIN 1-LIKE"/>
    <property type="match status" value="1"/>
</dbReference>
<dbReference type="KEGG" id="gtt:GUITHDRAFT_54881"/>
<dbReference type="PROSITE" id="PS50050">
    <property type="entry name" value="TNFR_NGFR_2"/>
    <property type="match status" value="1"/>
</dbReference>
<dbReference type="OMA" id="CSIGCDA"/>
<dbReference type="Pfam" id="PF00020">
    <property type="entry name" value="TNFR_c6"/>
    <property type="match status" value="1"/>
</dbReference>
<dbReference type="AlphaFoldDB" id="L1I842"/>
<dbReference type="SMART" id="SM00208">
    <property type="entry name" value="TNFR"/>
    <property type="match status" value="4"/>
</dbReference>
<dbReference type="InterPro" id="IPR001368">
    <property type="entry name" value="TNFR/NGFR_Cys_rich_reg"/>
</dbReference>
<evidence type="ECO:0000256" key="1">
    <source>
        <dbReference type="PROSITE-ProRule" id="PRU00206"/>
    </source>
</evidence>
<dbReference type="Proteomes" id="UP000011087">
    <property type="component" value="Unassembled WGS sequence"/>
</dbReference>
<reference evidence="5" key="2">
    <citation type="submission" date="2012-11" db="EMBL/GenBank/DDBJ databases">
        <authorList>
            <person name="Kuo A."/>
            <person name="Curtis B.A."/>
            <person name="Tanifuji G."/>
            <person name="Burki F."/>
            <person name="Gruber A."/>
            <person name="Irimia M."/>
            <person name="Maruyama S."/>
            <person name="Arias M.C."/>
            <person name="Ball S.G."/>
            <person name="Gile G.H."/>
            <person name="Hirakawa Y."/>
            <person name="Hopkins J.F."/>
            <person name="Rensing S.A."/>
            <person name="Schmutz J."/>
            <person name="Symeonidi A."/>
            <person name="Elias M."/>
            <person name="Eveleigh R.J."/>
            <person name="Herman E.K."/>
            <person name="Klute M.J."/>
            <person name="Nakayama T."/>
            <person name="Obornik M."/>
            <person name="Reyes-Prieto A."/>
            <person name="Armbrust E.V."/>
            <person name="Aves S.J."/>
            <person name="Beiko R.G."/>
            <person name="Coutinho P."/>
            <person name="Dacks J.B."/>
            <person name="Durnford D.G."/>
            <person name="Fast N.M."/>
            <person name="Green B.R."/>
            <person name="Grisdale C."/>
            <person name="Hempe F."/>
            <person name="Henrissat B."/>
            <person name="Hoppner M.P."/>
            <person name="Ishida K.-I."/>
            <person name="Kim E."/>
            <person name="Koreny L."/>
            <person name="Kroth P.G."/>
            <person name="Liu Y."/>
            <person name="Malik S.-B."/>
            <person name="Maier U.G."/>
            <person name="McRose D."/>
            <person name="Mock T."/>
            <person name="Neilson J.A."/>
            <person name="Onodera N.T."/>
            <person name="Poole A.M."/>
            <person name="Pritham E.J."/>
            <person name="Richards T.A."/>
            <person name="Rocap G."/>
            <person name="Roy S.W."/>
            <person name="Sarai C."/>
            <person name="Schaack S."/>
            <person name="Shirato S."/>
            <person name="Slamovits C.H."/>
            <person name="Spencer D.F."/>
            <person name="Suzuki S."/>
            <person name="Worden A.Z."/>
            <person name="Zauner S."/>
            <person name="Barry K."/>
            <person name="Bell C."/>
            <person name="Bharti A.K."/>
            <person name="Crow J.A."/>
            <person name="Grimwood J."/>
            <person name="Kramer R."/>
            <person name="Lindquist E."/>
            <person name="Lucas S."/>
            <person name="Salamov A."/>
            <person name="McFadden G.I."/>
            <person name="Lane C.E."/>
            <person name="Keeling P.J."/>
            <person name="Gray M.W."/>
            <person name="Grigoriev I.V."/>
            <person name="Archibald J.M."/>
        </authorList>
    </citation>
    <scope>NUCLEOTIDE SEQUENCE</scope>
    <source>
        <strain evidence="5">CCMP2712</strain>
    </source>
</reference>
<name>L1I842_GUITC</name>
<reference evidence="3 5" key="1">
    <citation type="journal article" date="2012" name="Nature">
        <title>Algal genomes reveal evolutionary mosaicism and the fate of nucleomorphs.</title>
        <authorList>
            <consortium name="DOE Joint Genome Institute"/>
            <person name="Curtis B.A."/>
            <person name="Tanifuji G."/>
            <person name="Burki F."/>
            <person name="Gruber A."/>
            <person name="Irimia M."/>
            <person name="Maruyama S."/>
            <person name="Arias M.C."/>
            <person name="Ball S.G."/>
            <person name="Gile G.H."/>
            <person name="Hirakawa Y."/>
            <person name="Hopkins J.F."/>
            <person name="Kuo A."/>
            <person name="Rensing S.A."/>
            <person name="Schmutz J."/>
            <person name="Symeonidi A."/>
            <person name="Elias M."/>
            <person name="Eveleigh R.J."/>
            <person name="Herman E.K."/>
            <person name="Klute M.J."/>
            <person name="Nakayama T."/>
            <person name="Obornik M."/>
            <person name="Reyes-Prieto A."/>
            <person name="Armbrust E.V."/>
            <person name="Aves S.J."/>
            <person name="Beiko R.G."/>
            <person name="Coutinho P."/>
            <person name="Dacks J.B."/>
            <person name="Durnford D.G."/>
            <person name="Fast N.M."/>
            <person name="Green B.R."/>
            <person name="Grisdale C.J."/>
            <person name="Hempel F."/>
            <person name="Henrissat B."/>
            <person name="Hoppner M.P."/>
            <person name="Ishida K."/>
            <person name="Kim E."/>
            <person name="Koreny L."/>
            <person name="Kroth P.G."/>
            <person name="Liu Y."/>
            <person name="Malik S.B."/>
            <person name="Maier U.G."/>
            <person name="McRose D."/>
            <person name="Mock T."/>
            <person name="Neilson J.A."/>
            <person name="Onodera N.T."/>
            <person name="Poole A.M."/>
            <person name="Pritham E.J."/>
            <person name="Richards T.A."/>
            <person name="Rocap G."/>
            <person name="Roy S.W."/>
            <person name="Sarai C."/>
            <person name="Schaack S."/>
            <person name="Shirato S."/>
            <person name="Slamovits C.H."/>
            <person name="Spencer D.F."/>
            <person name="Suzuki S."/>
            <person name="Worden A.Z."/>
            <person name="Zauner S."/>
            <person name="Barry K."/>
            <person name="Bell C."/>
            <person name="Bharti A.K."/>
            <person name="Crow J.A."/>
            <person name="Grimwood J."/>
            <person name="Kramer R."/>
            <person name="Lindquist E."/>
            <person name="Lucas S."/>
            <person name="Salamov A."/>
            <person name="McFadden G.I."/>
            <person name="Lane C.E."/>
            <person name="Keeling P.J."/>
            <person name="Gray M.W."/>
            <person name="Grigoriev I.V."/>
            <person name="Archibald J.M."/>
        </authorList>
    </citation>
    <scope>NUCLEOTIDE SEQUENCE</scope>
    <source>
        <strain evidence="3 5">CCMP2712</strain>
    </source>
</reference>
<dbReference type="InterPro" id="IPR009030">
    <property type="entry name" value="Growth_fac_rcpt_cys_sf"/>
</dbReference>
<dbReference type="PaxDb" id="55529-EKX32247"/>
<keyword evidence="5" id="KW-1185">Reference proteome</keyword>